<evidence type="ECO:0000256" key="2">
    <source>
        <dbReference type="SAM" id="Phobius"/>
    </source>
</evidence>
<accession>A0A3S8UBC0</accession>
<gene>
    <name evidence="3" type="ORF">EI545_20005</name>
</gene>
<dbReference type="Proteomes" id="UP000282002">
    <property type="component" value="Chromosome"/>
</dbReference>
<sequence>MATGPGLGALIPVAMTLVGIVTMLRARAKRRNGPVQVDEDFERRQAAAAEVERRMASYLAGRQSDSRYMAPVDAPNGENAQESRR</sequence>
<keyword evidence="4" id="KW-1185">Reference proteome</keyword>
<keyword evidence="2" id="KW-0472">Membrane</keyword>
<evidence type="ECO:0000313" key="3">
    <source>
        <dbReference type="EMBL" id="AZL60904.1"/>
    </source>
</evidence>
<dbReference type="OrthoDB" id="7875451at2"/>
<keyword evidence="2" id="KW-0812">Transmembrane</keyword>
<protein>
    <submittedName>
        <fullName evidence="3">Uncharacterized protein</fullName>
    </submittedName>
</protein>
<dbReference type="KEGG" id="taw:EI545_20005"/>
<keyword evidence="2" id="KW-1133">Transmembrane helix</keyword>
<reference evidence="3 4" key="1">
    <citation type="submission" date="2018-12" db="EMBL/GenBank/DDBJ databases">
        <title>Complete genome sequencing of Tabrizicola sp. K13M18.</title>
        <authorList>
            <person name="Bae J.-W."/>
        </authorList>
    </citation>
    <scope>NUCLEOTIDE SEQUENCE [LARGE SCALE GENOMIC DNA]</scope>
    <source>
        <strain evidence="3 4">K13M18</strain>
    </source>
</reference>
<evidence type="ECO:0000256" key="1">
    <source>
        <dbReference type="SAM" id="MobiDB-lite"/>
    </source>
</evidence>
<evidence type="ECO:0000313" key="4">
    <source>
        <dbReference type="Proteomes" id="UP000282002"/>
    </source>
</evidence>
<proteinExistence type="predicted"/>
<organism evidence="3 4">
    <name type="scientific">Tabrizicola piscis</name>
    <dbReference type="NCBI Taxonomy" id="2494374"/>
    <lineage>
        <taxon>Bacteria</taxon>
        <taxon>Pseudomonadati</taxon>
        <taxon>Pseudomonadota</taxon>
        <taxon>Alphaproteobacteria</taxon>
        <taxon>Rhodobacterales</taxon>
        <taxon>Paracoccaceae</taxon>
        <taxon>Tabrizicola</taxon>
    </lineage>
</organism>
<feature type="region of interest" description="Disordered" evidence="1">
    <location>
        <begin position="60"/>
        <end position="85"/>
    </location>
</feature>
<feature type="transmembrane region" description="Helical" evidence="2">
    <location>
        <begin position="6"/>
        <end position="24"/>
    </location>
</feature>
<dbReference type="RefSeq" id="WP_125327115.1">
    <property type="nucleotide sequence ID" value="NZ_CP034328.1"/>
</dbReference>
<name>A0A3S8UBC0_9RHOB</name>
<dbReference type="EMBL" id="CP034328">
    <property type="protein sequence ID" value="AZL60904.1"/>
    <property type="molecule type" value="Genomic_DNA"/>
</dbReference>
<dbReference type="AlphaFoldDB" id="A0A3S8UBC0"/>